<gene>
    <name evidence="3" type="primary">LOC117651493</name>
</gene>
<evidence type="ECO:0000256" key="1">
    <source>
        <dbReference type="SAM" id="MobiDB-lite"/>
    </source>
</evidence>
<accession>A0A6P9A0Y5</accession>
<name>A0A6P9A0Y5_THRPL</name>
<keyword evidence="2" id="KW-1185">Reference proteome</keyword>
<dbReference type="RefSeq" id="XP_034251417.1">
    <property type="nucleotide sequence ID" value="XM_034395526.1"/>
</dbReference>
<dbReference type="InParanoid" id="A0A6P9A0Y5"/>
<dbReference type="AlphaFoldDB" id="A0A6P9A0Y5"/>
<feature type="region of interest" description="Disordered" evidence="1">
    <location>
        <begin position="1"/>
        <end position="68"/>
    </location>
</feature>
<evidence type="ECO:0000313" key="2">
    <source>
        <dbReference type="Proteomes" id="UP000515158"/>
    </source>
</evidence>
<protein>
    <submittedName>
        <fullName evidence="3">Uncharacterized protein LOC117651493</fullName>
    </submittedName>
</protein>
<dbReference type="GeneID" id="117651493"/>
<dbReference type="Proteomes" id="UP000515158">
    <property type="component" value="Unplaced"/>
</dbReference>
<sequence>MESKDNQTAAAAKAAAAVQANKADQKNSDHEPSGPGCKSGYHGIGSKPDLDNHSEQLNPNNAKFGGGK</sequence>
<reference evidence="3" key="1">
    <citation type="submission" date="2025-08" db="UniProtKB">
        <authorList>
            <consortium name="RefSeq"/>
        </authorList>
    </citation>
    <scope>IDENTIFICATION</scope>
    <source>
        <tissue evidence="3">Total insect</tissue>
    </source>
</reference>
<organism evidence="3">
    <name type="scientific">Thrips palmi</name>
    <name type="common">Melon thrips</name>
    <dbReference type="NCBI Taxonomy" id="161013"/>
    <lineage>
        <taxon>Eukaryota</taxon>
        <taxon>Metazoa</taxon>
        <taxon>Ecdysozoa</taxon>
        <taxon>Arthropoda</taxon>
        <taxon>Hexapoda</taxon>
        <taxon>Insecta</taxon>
        <taxon>Pterygota</taxon>
        <taxon>Neoptera</taxon>
        <taxon>Paraneoptera</taxon>
        <taxon>Thysanoptera</taxon>
        <taxon>Terebrantia</taxon>
        <taxon>Thripoidea</taxon>
        <taxon>Thripidae</taxon>
        <taxon>Thrips</taxon>
    </lineage>
</organism>
<dbReference type="KEGG" id="tpal:117651493"/>
<evidence type="ECO:0000313" key="3">
    <source>
        <dbReference type="RefSeq" id="XP_034251417.1"/>
    </source>
</evidence>
<dbReference type="OrthoDB" id="8181851at2759"/>
<proteinExistence type="predicted"/>
<feature type="compositionally biased region" description="Basic and acidic residues" evidence="1">
    <location>
        <begin position="23"/>
        <end position="32"/>
    </location>
</feature>
<feature type="compositionally biased region" description="Low complexity" evidence="1">
    <location>
        <begin position="1"/>
        <end position="22"/>
    </location>
</feature>